<gene>
    <name evidence="3" type="ORF">GCM10011399_06630</name>
</gene>
<evidence type="ECO:0000259" key="2">
    <source>
        <dbReference type="Pfam" id="PF14257"/>
    </source>
</evidence>
<feature type="domain" description="DUF4349" evidence="2">
    <location>
        <begin position="80"/>
        <end position="286"/>
    </location>
</feature>
<protein>
    <recommendedName>
        <fullName evidence="2">DUF4349 domain-containing protein</fullName>
    </recommendedName>
</protein>
<evidence type="ECO:0000313" key="4">
    <source>
        <dbReference type="Proteomes" id="UP000598775"/>
    </source>
</evidence>
<comment type="caution">
    <text evidence="3">The sequence shown here is derived from an EMBL/GenBank/DDBJ whole genome shotgun (WGS) entry which is preliminary data.</text>
</comment>
<evidence type="ECO:0000256" key="1">
    <source>
        <dbReference type="SAM" id="Phobius"/>
    </source>
</evidence>
<dbReference type="AlphaFoldDB" id="A0A917B1V8"/>
<proteinExistence type="predicted"/>
<dbReference type="Proteomes" id="UP000598775">
    <property type="component" value="Unassembled WGS sequence"/>
</dbReference>
<keyword evidence="4" id="KW-1185">Reference proteome</keyword>
<keyword evidence="1" id="KW-0812">Transmembrane</keyword>
<evidence type="ECO:0000313" key="3">
    <source>
        <dbReference type="EMBL" id="GGF15510.1"/>
    </source>
</evidence>
<name>A0A917B1V8_9MICO</name>
<dbReference type="Pfam" id="PF14257">
    <property type="entry name" value="DUF4349"/>
    <property type="match status" value="1"/>
</dbReference>
<dbReference type="PROSITE" id="PS51257">
    <property type="entry name" value="PROKAR_LIPOPROTEIN"/>
    <property type="match status" value="1"/>
</dbReference>
<sequence length="306" mass="30814">MLNATYRGAMKRKNLIVVGIAVVLLLTGCSAGSSSNSSSSSQDSGVAGSAQAPAGVANGGNSGAAGAGSTAAGALLPDTQVVTTGSIALTADDPAAVADQAVALVETAGGHVDNRTQQSASDRTSARADLVLRVPSANVSQAIDSLKKLATVESVSISATDVTTQVQDVDARITALQTSVNRLLDLMSKATDTADLITLETTLSSRQADLDSLVAQKASITDQVQYSSLTLGISGTRAPATVAPSDFWSGLGIGWASVVAALSGALVVLGVALPWIVILGVIALIVIVIVRFASRKSRRENASTEA</sequence>
<dbReference type="EMBL" id="BMGP01000001">
    <property type="protein sequence ID" value="GGF15510.1"/>
    <property type="molecule type" value="Genomic_DNA"/>
</dbReference>
<accession>A0A917B1V8</accession>
<keyword evidence="1" id="KW-1133">Transmembrane helix</keyword>
<reference evidence="3 4" key="1">
    <citation type="journal article" date="2014" name="Int. J. Syst. Evol. Microbiol.">
        <title>Complete genome sequence of Corynebacterium casei LMG S-19264T (=DSM 44701T), isolated from a smear-ripened cheese.</title>
        <authorList>
            <consortium name="US DOE Joint Genome Institute (JGI-PGF)"/>
            <person name="Walter F."/>
            <person name="Albersmeier A."/>
            <person name="Kalinowski J."/>
            <person name="Ruckert C."/>
        </authorList>
    </citation>
    <scope>NUCLEOTIDE SEQUENCE [LARGE SCALE GENOMIC DNA]</scope>
    <source>
        <strain evidence="3 4">CGMCC 1.12976</strain>
    </source>
</reference>
<dbReference type="InterPro" id="IPR025645">
    <property type="entry name" value="DUF4349"/>
</dbReference>
<keyword evidence="1" id="KW-0472">Membrane</keyword>
<feature type="transmembrane region" description="Helical" evidence="1">
    <location>
        <begin position="266"/>
        <end position="290"/>
    </location>
</feature>
<organism evidence="3 4">
    <name type="scientific">Subtercola lobariae</name>
    <dbReference type="NCBI Taxonomy" id="1588641"/>
    <lineage>
        <taxon>Bacteria</taxon>
        <taxon>Bacillati</taxon>
        <taxon>Actinomycetota</taxon>
        <taxon>Actinomycetes</taxon>
        <taxon>Micrococcales</taxon>
        <taxon>Microbacteriaceae</taxon>
        <taxon>Subtercola</taxon>
    </lineage>
</organism>